<accession>A0A7W6J4A8</accession>
<gene>
    <name evidence="2" type="ORF">GGR23_000812</name>
</gene>
<evidence type="ECO:0000313" key="2">
    <source>
        <dbReference type="EMBL" id="MBB4063651.1"/>
    </source>
</evidence>
<evidence type="ECO:0000313" key="3">
    <source>
        <dbReference type="Proteomes" id="UP000528286"/>
    </source>
</evidence>
<dbReference type="EMBL" id="JACIEZ010000001">
    <property type="protein sequence ID" value="MBB4063651.1"/>
    <property type="molecule type" value="Genomic_DNA"/>
</dbReference>
<organism evidence="2 3">
    <name type="scientific">Gellertiella hungarica</name>
    <dbReference type="NCBI Taxonomy" id="1572859"/>
    <lineage>
        <taxon>Bacteria</taxon>
        <taxon>Pseudomonadati</taxon>
        <taxon>Pseudomonadota</taxon>
        <taxon>Alphaproteobacteria</taxon>
        <taxon>Hyphomicrobiales</taxon>
        <taxon>Rhizobiaceae</taxon>
        <taxon>Gellertiella</taxon>
    </lineage>
</organism>
<dbReference type="AlphaFoldDB" id="A0A7W6J4A8"/>
<name>A0A7W6J4A8_9HYPH</name>
<feature type="compositionally biased region" description="Basic and acidic residues" evidence="1">
    <location>
        <begin position="89"/>
        <end position="98"/>
    </location>
</feature>
<protein>
    <submittedName>
        <fullName evidence="2">Uncharacterized protein</fullName>
    </submittedName>
</protein>
<dbReference type="RefSeq" id="WP_183364824.1">
    <property type="nucleotide sequence ID" value="NZ_JACIEZ010000001.1"/>
</dbReference>
<dbReference type="Proteomes" id="UP000528286">
    <property type="component" value="Unassembled WGS sequence"/>
</dbReference>
<proteinExistence type="predicted"/>
<comment type="caution">
    <text evidence="2">The sequence shown here is derived from an EMBL/GenBank/DDBJ whole genome shotgun (WGS) entry which is preliminary data.</text>
</comment>
<feature type="region of interest" description="Disordered" evidence="1">
    <location>
        <begin position="82"/>
        <end position="108"/>
    </location>
</feature>
<evidence type="ECO:0000256" key="1">
    <source>
        <dbReference type="SAM" id="MobiDB-lite"/>
    </source>
</evidence>
<sequence length="127" mass="13614">MSWNHDMSMAPRDGSHVILALSNKQVLRSYWCEPKGEPAHWCMLSHKNDPVAWMAWPEHPFTADPAGAADTAGDDLRAPVAAEQGQIAREGDAPRETGRVSGAASGPSTAPIILHHHIFLDDVGSGA</sequence>
<keyword evidence="3" id="KW-1185">Reference proteome</keyword>
<reference evidence="2 3" key="1">
    <citation type="submission" date="2020-08" db="EMBL/GenBank/DDBJ databases">
        <title>Genomic Encyclopedia of Type Strains, Phase IV (KMG-IV): sequencing the most valuable type-strain genomes for metagenomic binning, comparative biology and taxonomic classification.</title>
        <authorList>
            <person name="Goeker M."/>
        </authorList>
    </citation>
    <scope>NUCLEOTIDE SEQUENCE [LARGE SCALE GENOMIC DNA]</scope>
    <source>
        <strain evidence="2 3">DSM 29853</strain>
    </source>
</reference>